<gene>
    <name evidence="14" type="primary">ND-15</name>
    <name evidence="14" type="ORF">DALL_DALL000397</name>
</gene>
<evidence type="ECO:0000256" key="5">
    <source>
        <dbReference type="ARBA" id="ARBA00022448"/>
    </source>
</evidence>
<evidence type="ECO:0000256" key="11">
    <source>
        <dbReference type="ARBA" id="ARBA00023157"/>
    </source>
</evidence>
<sequence length="103" mass="12153">MDYQITPLIKTPFTDIFANLQNFQNHPKCAMRELALVDCLEAYGPQNAEVKCGVLMRDLRECVFRSKQRQRLIIMREERDRQVSDGERERADKYAKPPPMDTY</sequence>
<feature type="region of interest" description="Disordered" evidence="13">
    <location>
        <begin position="76"/>
        <end position="103"/>
    </location>
</feature>
<dbReference type="GO" id="GO:0005743">
    <property type="term" value="C:mitochondrial inner membrane"/>
    <property type="evidence" value="ECO:0007669"/>
    <property type="project" value="UniProtKB-SubCell"/>
</dbReference>
<keyword evidence="15" id="KW-1185">Reference proteome</keyword>
<evidence type="ECO:0000256" key="4">
    <source>
        <dbReference type="ARBA" id="ARBA00007372"/>
    </source>
</evidence>
<evidence type="ECO:0000256" key="7">
    <source>
        <dbReference type="ARBA" id="ARBA00022792"/>
    </source>
</evidence>
<feature type="disulfide bond" evidence="12">
    <location>
        <begin position="29"/>
        <end position="62"/>
    </location>
</feature>
<keyword evidence="7" id="KW-0999">Mitochondrion inner membrane</keyword>
<evidence type="ECO:0000256" key="10">
    <source>
        <dbReference type="ARBA" id="ARBA00023136"/>
    </source>
</evidence>
<evidence type="ECO:0000256" key="1">
    <source>
        <dbReference type="ARBA" id="ARBA00003195"/>
    </source>
</evidence>
<keyword evidence="11 12" id="KW-1015">Disulfide bond</keyword>
<organism evidence="14 15">
    <name type="scientific">Diachasma alloeum</name>
    <dbReference type="NCBI Taxonomy" id="454923"/>
    <lineage>
        <taxon>Eukaryota</taxon>
        <taxon>Metazoa</taxon>
        <taxon>Ecdysozoa</taxon>
        <taxon>Arthropoda</taxon>
        <taxon>Hexapoda</taxon>
        <taxon>Insecta</taxon>
        <taxon>Pterygota</taxon>
        <taxon>Neoptera</taxon>
        <taxon>Endopterygota</taxon>
        <taxon>Hymenoptera</taxon>
        <taxon>Apocrita</taxon>
        <taxon>Ichneumonoidea</taxon>
        <taxon>Braconidae</taxon>
        <taxon>Opiinae</taxon>
        <taxon>Diachasma</taxon>
    </lineage>
</organism>
<feature type="compositionally biased region" description="Basic and acidic residues" evidence="13">
    <location>
        <begin position="76"/>
        <end position="95"/>
    </location>
</feature>
<comment type="subcellular location">
    <subcellularLocation>
        <location evidence="3">Mitochondrion inner membrane</location>
        <topology evidence="3">Peripheral membrane protein</topology>
    </subcellularLocation>
    <subcellularLocation>
        <location evidence="2">Mitochondrion intermembrane space</location>
    </subcellularLocation>
</comment>
<comment type="function">
    <text evidence="1">Accessory subunit of the mitochondrial membrane respiratory chain NADH dehydrogenase (Complex I), that is believed not to be involved in catalysis. Complex I functions in the transfer of electrons from NADH to the respiratory chain. The immediate electron acceptor for the enzyme is believed to be ubiquinone.</text>
</comment>
<evidence type="ECO:0000256" key="12">
    <source>
        <dbReference type="PIRSR" id="PIRSR619342-50"/>
    </source>
</evidence>
<evidence type="ECO:0000256" key="13">
    <source>
        <dbReference type="SAM" id="MobiDB-lite"/>
    </source>
</evidence>
<evidence type="ECO:0000256" key="8">
    <source>
        <dbReference type="ARBA" id="ARBA00022982"/>
    </source>
</evidence>
<dbReference type="Proteomes" id="UP000297026">
    <property type="component" value="Unassembled WGS sequence"/>
</dbReference>
<proteinExistence type="inferred from homology"/>
<dbReference type="EMBL" id="ML159079">
    <property type="protein sequence ID" value="THK33192.1"/>
    <property type="molecule type" value="Genomic_DNA"/>
</dbReference>
<accession>A0A4E0RK97</accession>
<keyword evidence="8" id="KW-0249">Electron transport</keyword>
<name>A0A4E0RK97_9HYME</name>
<evidence type="ECO:0000256" key="2">
    <source>
        <dbReference type="ARBA" id="ARBA00004569"/>
    </source>
</evidence>
<keyword evidence="5" id="KW-0813">Transport</keyword>
<feature type="disulfide bond" evidence="12">
    <location>
        <begin position="39"/>
        <end position="52"/>
    </location>
</feature>
<dbReference type="GO" id="GO:0005758">
    <property type="term" value="C:mitochondrial intermembrane space"/>
    <property type="evidence" value="ECO:0007669"/>
    <property type="project" value="UniProtKB-SubCell"/>
</dbReference>
<evidence type="ECO:0000256" key="3">
    <source>
        <dbReference type="ARBA" id="ARBA00004637"/>
    </source>
</evidence>
<reference evidence="14" key="1">
    <citation type="submission" date="2019-02" db="EMBL/GenBank/DDBJ databases">
        <title>Genome of the parasitoid wasp Diachasma alloeum, an emerging model for ecological speciation and transitions to asexual reproduction.</title>
        <authorList>
            <person name="Robertson H.M."/>
            <person name="Walden K.K."/>
            <person name="Tvedte E.S."/>
            <person name="Hood G.R."/>
            <person name="Feder J.L."/>
            <person name="Forbes A.A."/>
            <person name="Logsdon J.M."/>
            <person name="Mcelroy K.E."/>
        </authorList>
    </citation>
    <scope>NUCLEOTIDE SEQUENCE [LARGE SCALE GENOMIC DNA]</scope>
    <source>
        <strain evidence="14">Michigan</strain>
    </source>
</reference>
<evidence type="ECO:0000313" key="15">
    <source>
        <dbReference type="Proteomes" id="UP000297026"/>
    </source>
</evidence>
<dbReference type="PANTHER" id="PTHR21268:SF2">
    <property type="entry name" value="NADH DEHYDROGENASE [UBIQUINONE] IRON-SULFUR PROTEIN 5"/>
    <property type="match status" value="1"/>
</dbReference>
<evidence type="ECO:0000313" key="14">
    <source>
        <dbReference type="EMBL" id="THK33192.1"/>
    </source>
</evidence>
<keyword evidence="9" id="KW-0496">Mitochondrion</keyword>
<comment type="similarity">
    <text evidence="4">Belongs to the complex I NDUFS5 subunit family.</text>
</comment>
<evidence type="ECO:0000256" key="9">
    <source>
        <dbReference type="ARBA" id="ARBA00023128"/>
    </source>
</evidence>
<dbReference type="PANTHER" id="PTHR21268">
    <property type="entry name" value="NADH DEHYDROGENASE [UBIQUINONE] IRON-SULFUR PROTEIN 5"/>
    <property type="match status" value="1"/>
</dbReference>
<dbReference type="Pfam" id="PF10200">
    <property type="entry name" value="Ndufs5"/>
    <property type="match status" value="1"/>
</dbReference>
<dbReference type="InterPro" id="IPR019342">
    <property type="entry name" value="NADH_UbQ_OxRdtase_FeS-su5"/>
</dbReference>
<evidence type="ECO:0000256" key="6">
    <source>
        <dbReference type="ARBA" id="ARBA00022660"/>
    </source>
</evidence>
<keyword evidence="10" id="KW-0472">Membrane</keyword>
<keyword evidence="6" id="KW-0679">Respiratory chain</keyword>
<dbReference type="OrthoDB" id="9992197at2759"/>
<protein>
    <submittedName>
        <fullName evidence="14">15 kDa subunit, NADH-dehydrogenase</fullName>
    </submittedName>
</protein>
<dbReference type="AlphaFoldDB" id="A0A4E0RK97"/>